<name>A0ABN3ALQ1_9MICO</name>
<dbReference type="EMBL" id="BAAAQT010000005">
    <property type="protein sequence ID" value="GAA2171844.1"/>
    <property type="molecule type" value="Genomic_DNA"/>
</dbReference>
<evidence type="ECO:0000256" key="1">
    <source>
        <dbReference type="SAM" id="Phobius"/>
    </source>
</evidence>
<keyword evidence="1" id="KW-0812">Transmembrane</keyword>
<sequence>MGFGTAAMMVFALGQLAVVIAMVRLRRASVPATPEGRRRASRVLTPWLVLWCVCALVAAGLVVLGDPGMLVFVATVVLFGGILLGVALVVGRNLDRDLDRGPDERDDAVDETR</sequence>
<gene>
    <name evidence="2" type="ORF">GCM10009846_07410</name>
</gene>
<dbReference type="Proteomes" id="UP001501599">
    <property type="component" value="Unassembled WGS sequence"/>
</dbReference>
<keyword evidence="3" id="KW-1185">Reference proteome</keyword>
<feature type="transmembrane region" description="Helical" evidence="1">
    <location>
        <begin position="6"/>
        <end position="23"/>
    </location>
</feature>
<keyword evidence="1" id="KW-0472">Membrane</keyword>
<feature type="transmembrane region" description="Helical" evidence="1">
    <location>
        <begin position="70"/>
        <end position="90"/>
    </location>
</feature>
<accession>A0ABN3ALQ1</accession>
<proteinExistence type="predicted"/>
<organism evidence="2 3">
    <name type="scientific">Agrococcus versicolor</name>
    <dbReference type="NCBI Taxonomy" id="501482"/>
    <lineage>
        <taxon>Bacteria</taxon>
        <taxon>Bacillati</taxon>
        <taxon>Actinomycetota</taxon>
        <taxon>Actinomycetes</taxon>
        <taxon>Micrococcales</taxon>
        <taxon>Microbacteriaceae</taxon>
        <taxon>Agrococcus</taxon>
    </lineage>
</organism>
<reference evidence="2 3" key="1">
    <citation type="journal article" date="2019" name="Int. J. Syst. Evol. Microbiol.">
        <title>The Global Catalogue of Microorganisms (GCM) 10K type strain sequencing project: providing services to taxonomists for standard genome sequencing and annotation.</title>
        <authorList>
            <consortium name="The Broad Institute Genomics Platform"/>
            <consortium name="The Broad Institute Genome Sequencing Center for Infectious Disease"/>
            <person name="Wu L."/>
            <person name="Ma J."/>
        </authorList>
    </citation>
    <scope>NUCLEOTIDE SEQUENCE [LARGE SCALE GENOMIC DNA]</scope>
    <source>
        <strain evidence="2 3">JCM 16026</strain>
    </source>
</reference>
<dbReference type="RefSeq" id="WP_344340466.1">
    <property type="nucleotide sequence ID" value="NZ_BAAAQT010000005.1"/>
</dbReference>
<feature type="transmembrane region" description="Helical" evidence="1">
    <location>
        <begin position="44"/>
        <end position="64"/>
    </location>
</feature>
<evidence type="ECO:0000313" key="2">
    <source>
        <dbReference type="EMBL" id="GAA2171844.1"/>
    </source>
</evidence>
<evidence type="ECO:0000313" key="3">
    <source>
        <dbReference type="Proteomes" id="UP001501599"/>
    </source>
</evidence>
<comment type="caution">
    <text evidence="2">The sequence shown here is derived from an EMBL/GenBank/DDBJ whole genome shotgun (WGS) entry which is preliminary data.</text>
</comment>
<protein>
    <submittedName>
        <fullName evidence="2">Uncharacterized protein</fullName>
    </submittedName>
</protein>
<keyword evidence="1" id="KW-1133">Transmembrane helix</keyword>